<sequence>MTNDSIGQNIQRLRKERNMTQLHLAEKLHLHRATLCSYERGKRLPDIFILISIADTFQISLDALVNRNIRLTEPGLSGSGNGSPKP</sequence>
<evidence type="ECO:0000313" key="3">
    <source>
        <dbReference type="EMBL" id="RGC33812.1"/>
    </source>
</evidence>
<dbReference type="PANTHER" id="PTHR46558:SF4">
    <property type="entry name" value="DNA-BIDING PHAGE PROTEIN"/>
    <property type="match status" value="1"/>
</dbReference>
<dbReference type="PROSITE" id="PS50943">
    <property type="entry name" value="HTH_CROC1"/>
    <property type="match status" value="1"/>
</dbReference>
<dbReference type="GO" id="GO:0003677">
    <property type="term" value="F:DNA binding"/>
    <property type="evidence" value="ECO:0007669"/>
    <property type="project" value="UniProtKB-KW"/>
</dbReference>
<evidence type="ECO:0000313" key="4">
    <source>
        <dbReference type="Proteomes" id="UP000261111"/>
    </source>
</evidence>
<gene>
    <name evidence="3" type="ORF">DWX41_06290</name>
</gene>
<dbReference type="EMBL" id="QVIA01000005">
    <property type="protein sequence ID" value="RGC33812.1"/>
    <property type="molecule type" value="Genomic_DNA"/>
</dbReference>
<reference evidence="3 4" key="1">
    <citation type="submission" date="2018-08" db="EMBL/GenBank/DDBJ databases">
        <title>A genome reference for cultivated species of the human gut microbiota.</title>
        <authorList>
            <person name="Zou Y."/>
            <person name="Xue W."/>
            <person name="Luo G."/>
        </authorList>
    </citation>
    <scope>NUCLEOTIDE SEQUENCE [LARGE SCALE GENOMIC DNA]</scope>
    <source>
        <strain evidence="3 4">AF19-21</strain>
    </source>
</reference>
<dbReference type="AlphaFoldDB" id="A0A3E2WZA0"/>
<name>A0A3E2WZA0_9FIRM</name>
<dbReference type="SUPFAM" id="SSF47413">
    <property type="entry name" value="lambda repressor-like DNA-binding domains"/>
    <property type="match status" value="1"/>
</dbReference>
<dbReference type="Proteomes" id="UP000261111">
    <property type="component" value="Unassembled WGS sequence"/>
</dbReference>
<protein>
    <submittedName>
        <fullName evidence="3">XRE family transcriptional regulator</fullName>
    </submittedName>
</protein>
<organism evidence="3 4">
    <name type="scientific">Hungatella hathewayi</name>
    <dbReference type="NCBI Taxonomy" id="154046"/>
    <lineage>
        <taxon>Bacteria</taxon>
        <taxon>Bacillati</taxon>
        <taxon>Bacillota</taxon>
        <taxon>Clostridia</taxon>
        <taxon>Lachnospirales</taxon>
        <taxon>Lachnospiraceae</taxon>
        <taxon>Hungatella</taxon>
    </lineage>
</organism>
<comment type="caution">
    <text evidence="3">The sequence shown here is derived from an EMBL/GenBank/DDBJ whole genome shotgun (WGS) entry which is preliminary data.</text>
</comment>
<dbReference type="InterPro" id="IPR010982">
    <property type="entry name" value="Lambda_DNA-bd_dom_sf"/>
</dbReference>
<keyword evidence="1" id="KW-0238">DNA-binding</keyword>
<evidence type="ECO:0000256" key="1">
    <source>
        <dbReference type="ARBA" id="ARBA00023125"/>
    </source>
</evidence>
<dbReference type="SMART" id="SM00530">
    <property type="entry name" value="HTH_XRE"/>
    <property type="match status" value="1"/>
</dbReference>
<proteinExistence type="predicted"/>
<dbReference type="Pfam" id="PF01381">
    <property type="entry name" value="HTH_3"/>
    <property type="match status" value="1"/>
</dbReference>
<dbReference type="Gene3D" id="1.10.260.40">
    <property type="entry name" value="lambda repressor-like DNA-binding domains"/>
    <property type="match status" value="1"/>
</dbReference>
<dbReference type="CDD" id="cd00093">
    <property type="entry name" value="HTH_XRE"/>
    <property type="match status" value="1"/>
</dbReference>
<dbReference type="PANTHER" id="PTHR46558">
    <property type="entry name" value="TRACRIPTIONAL REGULATORY PROTEIN-RELATED-RELATED"/>
    <property type="match status" value="1"/>
</dbReference>
<feature type="domain" description="HTH cro/C1-type" evidence="2">
    <location>
        <begin position="10"/>
        <end position="64"/>
    </location>
</feature>
<evidence type="ECO:0000259" key="2">
    <source>
        <dbReference type="PROSITE" id="PS50943"/>
    </source>
</evidence>
<accession>A0A3E2WZA0</accession>
<dbReference type="InterPro" id="IPR001387">
    <property type="entry name" value="Cro/C1-type_HTH"/>
</dbReference>